<dbReference type="InterPro" id="IPR007413">
    <property type="entry name" value="YcjX-like"/>
</dbReference>
<dbReference type="AlphaFoldDB" id="A0A346NRQ3"/>
<dbReference type="Proteomes" id="UP000262073">
    <property type="component" value="Chromosome"/>
</dbReference>
<dbReference type="RefSeq" id="WP_117318423.1">
    <property type="nucleotide sequence ID" value="NZ_CP031769.1"/>
</dbReference>
<evidence type="ECO:0008006" key="3">
    <source>
        <dbReference type="Google" id="ProtNLM"/>
    </source>
</evidence>
<organism evidence="1 2">
    <name type="scientific">Salinimonas sediminis</name>
    <dbReference type="NCBI Taxonomy" id="2303538"/>
    <lineage>
        <taxon>Bacteria</taxon>
        <taxon>Pseudomonadati</taxon>
        <taxon>Pseudomonadota</taxon>
        <taxon>Gammaproteobacteria</taxon>
        <taxon>Alteromonadales</taxon>
        <taxon>Alteromonadaceae</taxon>
        <taxon>Alteromonas/Salinimonas group</taxon>
        <taxon>Salinimonas</taxon>
    </lineage>
</organism>
<evidence type="ECO:0000313" key="1">
    <source>
        <dbReference type="EMBL" id="AXR08210.1"/>
    </source>
</evidence>
<keyword evidence="2" id="KW-1185">Reference proteome</keyword>
<reference evidence="1 2" key="1">
    <citation type="submission" date="2018-08" db="EMBL/GenBank/DDBJ databases">
        <title>Salinimonas sediminis sp. nov., a piezophilic bacterium isolated from a deep-sea sediment sample from the New Britain Trench.</title>
        <authorList>
            <person name="Cao J."/>
        </authorList>
    </citation>
    <scope>NUCLEOTIDE SEQUENCE [LARGE SCALE GENOMIC DNA]</scope>
    <source>
        <strain evidence="1 2">N102</strain>
    </source>
</reference>
<evidence type="ECO:0000313" key="2">
    <source>
        <dbReference type="Proteomes" id="UP000262073"/>
    </source>
</evidence>
<dbReference type="Pfam" id="PF04317">
    <property type="entry name" value="DUF463"/>
    <property type="match status" value="1"/>
</dbReference>
<dbReference type="EMBL" id="CP031769">
    <property type="protein sequence ID" value="AXR08210.1"/>
    <property type="molecule type" value="Genomic_DNA"/>
</dbReference>
<dbReference type="PANTHER" id="PTHR38605:SF1">
    <property type="entry name" value="ATPASE"/>
    <property type="match status" value="1"/>
</dbReference>
<name>A0A346NRQ3_9ALTE</name>
<sequence>MIQQWFTPAQHNHWANWFLKERHRFSITGLSRSGKSMLFTSLMTMLKYRSEGQYECLPLLEHLPMNLVEHMWVEPIDGFNMFPVEEHLETLHQGQWPTPTEDVYGFKLVIRLKQISGVKKYLLPYTDVVFEFIDYPGEWLTDLPLLNREYAQWSDSSWAQQMNRPQRDYAHAWHQGVEAFDFDAAPTSQNVATLVGLYRNYLKHAKDNGITLLQPGSFLLGNNSYDWQQHGFTPLPSSVSSDITHPWTVLFSNNFKHFQQHWLQPLKRKTFRQADKQIVLIDLFEGLNHSKQHLYQLKETMSHLAETFTYGDDSWVARHVLRQQNISKVAFVAAKADLIPQAHREPLLRLLKQVTAGAVARFADKPVTFEHFLVSAIQATDPGSSATSLRYRNADNKYLEADFDPLPESIAAMSADEHFPVLPAKVPEDYLPRILNGRGLDRLFQFLLGPSS</sequence>
<proteinExistence type="predicted"/>
<gene>
    <name evidence="1" type="ORF">D0Y50_18730</name>
</gene>
<dbReference type="KEGG" id="salm:D0Y50_18730"/>
<accession>A0A346NRQ3</accession>
<dbReference type="PANTHER" id="PTHR38605">
    <property type="entry name" value="ATPASE-RELATED"/>
    <property type="match status" value="1"/>
</dbReference>
<protein>
    <recommendedName>
        <fullName evidence="3">YcjX family protein</fullName>
    </recommendedName>
</protein>
<dbReference type="OrthoDB" id="9777645at2"/>